<evidence type="ECO:0000313" key="2">
    <source>
        <dbReference type="EMBL" id="KNE87608.1"/>
    </source>
</evidence>
<feature type="non-terminal residue" evidence="2">
    <location>
        <position position="147"/>
    </location>
</feature>
<evidence type="ECO:0000256" key="1">
    <source>
        <dbReference type="SAM" id="MobiDB-lite"/>
    </source>
</evidence>
<accession>A0A0L0UKR4</accession>
<keyword evidence="3" id="KW-1185">Reference proteome</keyword>
<comment type="caution">
    <text evidence="2">The sequence shown here is derived from an EMBL/GenBank/DDBJ whole genome shotgun (WGS) entry which is preliminary data.</text>
</comment>
<organism evidence="2 3">
    <name type="scientific">Puccinia striiformis f. sp. tritici PST-78</name>
    <dbReference type="NCBI Taxonomy" id="1165861"/>
    <lineage>
        <taxon>Eukaryota</taxon>
        <taxon>Fungi</taxon>
        <taxon>Dikarya</taxon>
        <taxon>Basidiomycota</taxon>
        <taxon>Pucciniomycotina</taxon>
        <taxon>Pucciniomycetes</taxon>
        <taxon>Pucciniales</taxon>
        <taxon>Pucciniaceae</taxon>
        <taxon>Puccinia</taxon>
    </lineage>
</organism>
<reference evidence="3" key="1">
    <citation type="submission" date="2014-03" db="EMBL/GenBank/DDBJ databases">
        <title>The Genome Sequence of Puccinia striiformis f. sp. tritici PST-78.</title>
        <authorList>
            <consortium name="The Broad Institute Genome Sequencing Platform"/>
            <person name="Cuomo C."/>
            <person name="Hulbert S."/>
            <person name="Chen X."/>
            <person name="Walker B."/>
            <person name="Young S.K."/>
            <person name="Zeng Q."/>
            <person name="Gargeya S."/>
            <person name="Fitzgerald M."/>
            <person name="Haas B."/>
            <person name="Abouelleil A."/>
            <person name="Alvarado L."/>
            <person name="Arachchi H.M."/>
            <person name="Berlin A.M."/>
            <person name="Chapman S.B."/>
            <person name="Goldberg J."/>
            <person name="Griggs A."/>
            <person name="Gujja S."/>
            <person name="Hansen M."/>
            <person name="Howarth C."/>
            <person name="Imamovic A."/>
            <person name="Larimer J."/>
            <person name="McCowan C."/>
            <person name="Montmayeur A."/>
            <person name="Murphy C."/>
            <person name="Neiman D."/>
            <person name="Pearson M."/>
            <person name="Priest M."/>
            <person name="Roberts A."/>
            <person name="Saif S."/>
            <person name="Shea T."/>
            <person name="Sisk P."/>
            <person name="Sykes S."/>
            <person name="Wortman J."/>
            <person name="Nusbaum C."/>
            <person name="Birren B."/>
        </authorList>
    </citation>
    <scope>NUCLEOTIDE SEQUENCE [LARGE SCALE GENOMIC DNA]</scope>
    <source>
        <strain evidence="3">race PST-78</strain>
    </source>
</reference>
<evidence type="ECO:0000313" key="3">
    <source>
        <dbReference type="Proteomes" id="UP000054564"/>
    </source>
</evidence>
<dbReference type="PANTHER" id="PTHR33246">
    <property type="entry name" value="CCHC-TYPE DOMAIN-CONTAINING PROTEIN"/>
    <property type="match status" value="1"/>
</dbReference>
<protein>
    <recommendedName>
        <fullName evidence="4">Retrotransposon Copia-like N-terminal domain-containing protein</fullName>
    </recommendedName>
</protein>
<dbReference type="EMBL" id="AJIL01004753">
    <property type="protein sequence ID" value="KNE87608.1"/>
    <property type="molecule type" value="Genomic_DNA"/>
</dbReference>
<dbReference type="PANTHER" id="PTHR33246:SF51">
    <property type="entry name" value="MYB_SANT-LIKE DOMAIN-CONTAINING PROTEIN"/>
    <property type="match status" value="1"/>
</dbReference>
<evidence type="ECO:0008006" key="4">
    <source>
        <dbReference type="Google" id="ProtNLM"/>
    </source>
</evidence>
<dbReference type="Proteomes" id="UP000054564">
    <property type="component" value="Unassembled WGS sequence"/>
</dbReference>
<feature type="region of interest" description="Disordered" evidence="1">
    <location>
        <begin position="1"/>
        <end position="35"/>
    </location>
</feature>
<feature type="compositionally biased region" description="Polar residues" evidence="1">
    <location>
        <begin position="1"/>
        <end position="31"/>
    </location>
</feature>
<dbReference type="STRING" id="1165861.A0A0L0UKR4"/>
<gene>
    <name evidence="2" type="ORF">PSTG_19005</name>
</gene>
<dbReference type="AlphaFoldDB" id="A0A0L0UKR4"/>
<sequence>MSNLKEFPSGNNLTLNVAPTQTSTPSATRLPSLNPPGPESNYLNWEIVVHSYFTATGVLYVLTPTKPELRPATWEQDNNTVCSIILLIAGDANIDNIRHLRGNAAEMWSTLRSTHLDNSTGGKLYWVQKLVTCEFSGGDIETHLTQM</sequence>
<name>A0A0L0UKR4_9BASI</name>
<dbReference type="Pfam" id="PF14223">
    <property type="entry name" value="Retrotran_gag_2"/>
    <property type="match status" value="1"/>
</dbReference>
<proteinExistence type="predicted"/>